<dbReference type="GO" id="GO:0016020">
    <property type="term" value="C:membrane"/>
    <property type="evidence" value="ECO:0007669"/>
    <property type="project" value="InterPro"/>
</dbReference>
<dbReference type="Gene3D" id="1.10.287.950">
    <property type="entry name" value="Methyl-accepting chemotaxis protein"/>
    <property type="match status" value="1"/>
</dbReference>
<keyword evidence="6" id="KW-1185">Reference proteome</keyword>
<dbReference type="Proteomes" id="UP000501451">
    <property type="component" value="Chromosome"/>
</dbReference>
<dbReference type="GO" id="GO:0007165">
    <property type="term" value="P:signal transduction"/>
    <property type="evidence" value="ECO:0007669"/>
    <property type="project" value="UniProtKB-KW"/>
</dbReference>
<dbReference type="SMART" id="SM00283">
    <property type="entry name" value="MA"/>
    <property type="match status" value="1"/>
</dbReference>
<evidence type="ECO:0000313" key="5">
    <source>
        <dbReference type="EMBL" id="QII81359.1"/>
    </source>
</evidence>
<accession>A0A6G7K7W2</accession>
<evidence type="ECO:0000256" key="3">
    <source>
        <dbReference type="SAM" id="Phobius"/>
    </source>
</evidence>
<feature type="domain" description="Methyl-accepting transducer" evidence="4">
    <location>
        <begin position="162"/>
        <end position="419"/>
    </location>
</feature>
<dbReference type="EMBL" id="CP049740">
    <property type="protein sequence ID" value="QII81359.1"/>
    <property type="molecule type" value="Genomic_DNA"/>
</dbReference>
<reference evidence="5 6" key="1">
    <citation type="journal article" date="2017" name="Int. J. Syst. Evol. Microbiol.">
        <title>Jeotgalibaca porci sp. nov. and Jeotgalibaca arthritidis sp. nov., isolated from pigs, and emended description of the genus Jeotgalibaca.</title>
        <authorList>
            <person name="Zamora L."/>
            <person name="Perez-Sancho M."/>
            <person name="Dominguez L."/>
            <person name="Fernandez-Garayzabal J.F."/>
            <person name="Vela A.I."/>
        </authorList>
    </citation>
    <scope>NUCLEOTIDE SEQUENCE [LARGE SCALE GENOMIC DNA]</scope>
    <source>
        <strain evidence="5 6">CECT 9157</strain>
    </source>
</reference>
<organism evidence="5 6">
    <name type="scientific">Jeotgalibaca arthritidis</name>
    <dbReference type="NCBI Taxonomy" id="1868794"/>
    <lineage>
        <taxon>Bacteria</taxon>
        <taxon>Bacillati</taxon>
        <taxon>Bacillota</taxon>
        <taxon>Bacilli</taxon>
        <taxon>Lactobacillales</taxon>
        <taxon>Carnobacteriaceae</taxon>
        <taxon>Jeotgalibaca</taxon>
    </lineage>
</organism>
<dbReference type="KEGG" id="jar:G7057_01965"/>
<dbReference type="PANTHER" id="PTHR32089:SF112">
    <property type="entry name" value="LYSOZYME-LIKE PROTEIN-RELATED"/>
    <property type="match status" value="1"/>
</dbReference>
<keyword evidence="3" id="KW-0812">Transmembrane</keyword>
<dbReference type="InterPro" id="IPR004089">
    <property type="entry name" value="MCPsignal_dom"/>
</dbReference>
<feature type="transmembrane region" description="Helical" evidence="3">
    <location>
        <begin position="15"/>
        <end position="36"/>
    </location>
</feature>
<evidence type="ECO:0000256" key="1">
    <source>
        <dbReference type="ARBA" id="ARBA00023224"/>
    </source>
</evidence>
<gene>
    <name evidence="5" type="ORF">G7057_01965</name>
</gene>
<protein>
    <recommendedName>
        <fullName evidence="4">Methyl-accepting transducer domain-containing protein</fullName>
    </recommendedName>
</protein>
<proteinExistence type="predicted"/>
<dbReference type="PANTHER" id="PTHR32089">
    <property type="entry name" value="METHYL-ACCEPTING CHEMOTAXIS PROTEIN MCPB"/>
    <property type="match status" value="1"/>
</dbReference>
<dbReference type="RefSeq" id="WP_166160917.1">
    <property type="nucleotide sequence ID" value="NZ_CP049740.1"/>
</dbReference>
<keyword evidence="1 2" id="KW-0807">Transducer</keyword>
<keyword evidence="3" id="KW-0472">Membrane</keyword>
<sequence>MSENESKKVIYQKSVGISALPYVFAAVVLPALIVYIGEKVISQELGDINRILIGTALILLLGGVVTFIAYKKLNSIIQLVINMLLGSYLRIREGDLTTQFTIKENRLFTSQIDPSKHYTHKNELQNITRAFSDMTHNFKDMVSRIQEQTNSVFRMSSELTEIAKQTNKSTEEVSQTIVSIAEETFIQTIEIKQMAEDVKILSDYFTQIEESLLRIGGYMEETNEANSINQTHMTNIDINGKKSNETLKTLMDSIFEVNDYVQKVQTMTKVISDISDQTNLLALNASIEAAHAGEQGKGFAVVAEEVRKLAEQSTIASNDISEIIEIVQEKSKEMVDNVRQTSENGATQSEAIKETLSSAKIVSDQVILVTNEITETIKLTDEMNGKKDFLLNSTKEILLVAENNAAGIQEVSANTEEILATMEEFSANIAEMNVISHQLKEKTDLFITQDNKEATLKIIEKLKK</sequence>
<evidence type="ECO:0000313" key="6">
    <source>
        <dbReference type="Proteomes" id="UP000501451"/>
    </source>
</evidence>
<dbReference type="PROSITE" id="PS50111">
    <property type="entry name" value="CHEMOTAXIS_TRANSDUC_2"/>
    <property type="match status" value="1"/>
</dbReference>
<name>A0A6G7K7W2_9LACT</name>
<dbReference type="Pfam" id="PF00015">
    <property type="entry name" value="MCPsignal"/>
    <property type="match status" value="1"/>
</dbReference>
<keyword evidence="3" id="KW-1133">Transmembrane helix</keyword>
<evidence type="ECO:0000259" key="4">
    <source>
        <dbReference type="PROSITE" id="PS50111"/>
    </source>
</evidence>
<feature type="transmembrane region" description="Helical" evidence="3">
    <location>
        <begin position="48"/>
        <end position="70"/>
    </location>
</feature>
<dbReference type="AlphaFoldDB" id="A0A6G7K7W2"/>
<dbReference type="SUPFAM" id="SSF58104">
    <property type="entry name" value="Methyl-accepting chemotaxis protein (MCP) signaling domain"/>
    <property type="match status" value="1"/>
</dbReference>
<evidence type="ECO:0000256" key="2">
    <source>
        <dbReference type="PROSITE-ProRule" id="PRU00284"/>
    </source>
</evidence>